<feature type="compositionally biased region" description="Polar residues" evidence="1">
    <location>
        <begin position="1"/>
        <end position="20"/>
    </location>
</feature>
<dbReference type="InterPro" id="IPR041588">
    <property type="entry name" value="Integrase_H2C2"/>
</dbReference>
<keyword evidence="4" id="KW-1185">Reference proteome</keyword>
<proteinExistence type="predicted"/>
<dbReference type="InterPro" id="IPR036397">
    <property type="entry name" value="RNaseH_sf"/>
</dbReference>
<dbReference type="EnsemblMetazoa" id="AALFPA23_002091.R1746">
    <property type="protein sequence ID" value="AALFPA23_002091.P1746"/>
    <property type="gene ID" value="AALFPA23_002091"/>
</dbReference>
<feature type="domain" description="Integrase catalytic" evidence="2">
    <location>
        <begin position="274"/>
        <end position="468"/>
    </location>
</feature>
<dbReference type="PANTHER" id="PTHR47331:SF1">
    <property type="entry name" value="GAG-LIKE PROTEIN"/>
    <property type="match status" value="1"/>
</dbReference>
<dbReference type="SUPFAM" id="SSF53098">
    <property type="entry name" value="Ribonuclease H-like"/>
    <property type="match status" value="1"/>
</dbReference>
<dbReference type="Pfam" id="PF18701">
    <property type="entry name" value="DUF5641"/>
    <property type="match status" value="1"/>
</dbReference>
<reference evidence="4" key="1">
    <citation type="journal article" date="2015" name="Proc. Natl. Acad. Sci. U.S.A.">
        <title>Genome sequence of the Asian Tiger mosquito, Aedes albopictus, reveals insights into its biology, genetics, and evolution.</title>
        <authorList>
            <person name="Chen X.G."/>
            <person name="Jiang X."/>
            <person name="Gu J."/>
            <person name="Xu M."/>
            <person name="Wu Y."/>
            <person name="Deng Y."/>
            <person name="Zhang C."/>
            <person name="Bonizzoni M."/>
            <person name="Dermauw W."/>
            <person name="Vontas J."/>
            <person name="Armbruster P."/>
            <person name="Huang X."/>
            <person name="Yang Y."/>
            <person name="Zhang H."/>
            <person name="He W."/>
            <person name="Peng H."/>
            <person name="Liu Y."/>
            <person name="Wu K."/>
            <person name="Chen J."/>
            <person name="Lirakis M."/>
            <person name="Topalis P."/>
            <person name="Van Leeuwen T."/>
            <person name="Hall A.B."/>
            <person name="Jiang X."/>
            <person name="Thorpe C."/>
            <person name="Mueller R.L."/>
            <person name="Sun C."/>
            <person name="Waterhouse R.M."/>
            <person name="Yan G."/>
            <person name="Tu Z.J."/>
            <person name="Fang X."/>
            <person name="James A.A."/>
        </authorList>
    </citation>
    <scope>NUCLEOTIDE SEQUENCE [LARGE SCALE GENOMIC DNA]</scope>
    <source>
        <strain evidence="4">Foshan</strain>
    </source>
</reference>
<evidence type="ECO:0000313" key="3">
    <source>
        <dbReference type="EnsemblMetazoa" id="AALFPA23_002091.P1746"/>
    </source>
</evidence>
<dbReference type="Pfam" id="PF17921">
    <property type="entry name" value="Integrase_H2C2"/>
    <property type="match status" value="1"/>
</dbReference>
<dbReference type="GeneID" id="134290347"/>
<dbReference type="Pfam" id="PF00665">
    <property type="entry name" value="rve"/>
    <property type="match status" value="1"/>
</dbReference>
<dbReference type="InterPro" id="IPR040676">
    <property type="entry name" value="DUF5641"/>
</dbReference>
<protein>
    <recommendedName>
        <fullName evidence="2">Integrase catalytic domain-containing protein</fullName>
    </recommendedName>
</protein>
<feature type="region of interest" description="Disordered" evidence="1">
    <location>
        <begin position="1"/>
        <end position="27"/>
    </location>
</feature>
<dbReference type="Gene3D" id="3.30.420.10">
    <property type="entry name" value="Ribonuclease H-like superfamily/Ribonuclease H"/>
    <property type="match status" value="1"/>
</dbReference>
<sequence>MIQETTESCHWNHVSGTSNPADPLSRGVNPVDIHQHSLWWNGPEWLRLPPSEWPVSEMPSLDPRWMSEAKTTVALVATVESNFSELLFSRYSSFSKLRRSVAYWMRYFRALKAASQKTSIESFQSLTTVDFREADIALCRLAQRDSFPEEMSNFRSRKNPPTSSPLKWLKPKMSKEGVIRVGGRLGSAAVSEDVKFPIVLSSKHPMSALLAKFYHQMLLHAGPQLMLATIRQKFWIIGGRNLVRRTYHQCHTCFRSKPVLVQQSIADLPSSRVTPTRPFAVCGIDYCGPVYIKSPVRNRAPRKAYIAIFVCFATRAVHIELVSDLSTPAFLAALRRFVARRGRMKEIHSDNGTAFKGAANELRRIYEMLKSNEADRKQVLDWCAENEIVWRFIPPRAPHFGGLWEAAVKSAKNHLLREIGTVNVSYEDMCTLLAQIEMCLNSRPLVPIPTDPSDLEVLTPGHFLIGTSLQAVPEHNLCDIPDNRLTHFELTQKRFQRIWSRWVPEYLQQLQSRATKCKTPVTIKPGAVVVIKDDNLPPIQWPLGKITKVHPGKDGVVRVVTLRTSTSEDFVRPVAKIALLPMPESQVPEHVERDPVEQAEIARGVRGNPAVVEIIPDEQ</sequence>
<accession>A0ABM1XRB5</accession>
<dbReference type="PROSITE" id="PS50994">
    <property type="entry name" value="INTEGRASE"/>
    <property type="match status" value="1"/>
</dbReference>
<dbReference type="PANTHER" id="PTHR47331">
    <property type="entry name" value="PHD-TYPE DOMAIN-CONTAINING PROTEIN"/>
    <property type="match status" value="1"/>
</dbReference>
<organism evidence="3 4">
    <name type="scientific">Aedes albopictus</name>
    <name type="common">Asian tiger mosquito</name>
    <name type="synonym">Stegomyia albopicta</name>
    <dbReference type="NCBI Taxonomy" id="7160"/>
    <lineage>
        <taxon>Eukaryota</taxon>
        <taxon>Metazoa</taxon>
        <taxon>Ecdysozoa</taxon>
        <taxon>Arthropoda</taxon>
        <taxon>Hexapoda</taxon>
        <taxon>Insecta</taxon>
        <taxon>Pterygota</taxon>
        <taxon>Neoptera</taxon>
        <taxon>Endopterygota</taxon>
        <taxon>Diptera</taxon>
        <taxon>Nematocera</taxon>
        <taxon>Culicoidea</taxon>
        <taxon>Culicidae</taxon>
        <taxon>Culicinae</taxon>
        <taxon>Aedini</taxon>
        <taxon>Aedes</taxon>
        <taxon>Stegomyia</taxon>
    </lineage>
</organism>
<dbReference type="InterPro" id="IPR001584">
    <property type="entry name" value="Integrase_cat-core"/>
</dbReference>
<evidence type="ECO:0000313" key="4">
    <source>
        <dbReference type="Proteomes" id="UP000069940"/>
    </source>
</evidence>
<evidence type="ECO:0000256" key="1">
    <source>
        <dbReference type="SAM" id="MobiDB-lite"/>
    </source>
</evidence>
<evidence type="ECO:0000259" key="2">
    <source>
        <dbReference type="PROSITE" id="PS50994"/>
    </source>
</evidence>
<reference evidence="3" key="2">
    <citation type="submission" date="2025-05" db="UniProtKB">
        <authorList>
            <consortium name="EnsemblMetazoa"/>
        </authorList>
    </citation>
    <scope>IDENTIFICATION</scope>
    <source>
        <strain evidence="3">Foshan</strain>
    </source>
</reference>
<dbReference type="RefSeq" id="XP_062713451.1">
    <property type="nucleotide sequence ID" value="XM_062857467.1"/>
</dbReference>
<dbReference type="Proteomes" id="UP000069940">
    <property type="component" value="Unassembled WGS sequence"/>
</dbReference>
<dbReference type="InterPro" id="IPR012337">
    <property type="entry name" value="RNaseH-like_sf"/>
</dbReference>
<name>A0ABM1XRB5_AEDAL</name>